<reference evidence="1" key="1">
    <citation type="journal article" date="2012" name="Nature">
        <title>The oyster genome reveals stress adaptation and complexity of shell formation.</title>
        <authorList>
            <person name="Zhang G."/>
            <person name="Fang X."/>
            <person name="Guo X."/>
            <person name="Li L."/>
            <person name="Luo R."/>
            <person name="Xu F."/>
            <person name="Yang P."/>
            <person name="Zhang L."/>
            <person name="Wang X."/>
            <person name="Qi H."/>
            <person name="Xiong Z."/>
            <person name="Que H."/>
            <person name="Xie Y."/>
            <person name="Holland P.W."/>
            <person name="Paps J."/>
            <person name="Zhu Y."/>
            <person name="Wu F."/>
            <person name="Chen Y."/>
            <person name="Wang J."/>
            <person name="Peng C."/>
            <person name="Meng J."/>
            <person name="Yang L."/>
            <person name="Liu J."/>
            <person name="Wen B."/>
            <person name="Zhang N."/>
            <person name="Huang Z."/>
            <person name="Zhu Q."/>
            <person name="Feng Y."/>
            <person name="Mount A."/>
            <person name="Hedgecock D."/>
            <person name="Xu Z."/>
            <person name="Liu Y."/>
            <person name="Domazet-Loso T."/>
            <person name="Du Y."/>
            <person name="Sun X."/>
            <person name="Zhang S."/>
            <person name="Liu B."/>
            <person name="Cheng P."/>
            <person name="Jiang X."/>
            <person name="Li J."/>
            <person name="Fan D."/>
            <person name="Wang W."/>
            <person name="Fu W."/>
            <person name="Wang T."/>
            <person name="Wang B."/>
            <person name="Zhang J."/>
            <person name="Peng Z."/>
            <person name="Li Y."/>
            <person name="Li N."/>
            <person name="Wang J."/>
            <person name="Chen M."/>
            <person name="He Y."/>
            <person name="Tan F."/>
            <person name="Song X."/>
            <person name="Zheng Q."/>
            <person name="Huang R."/>
            <person name="Yang H."/>
            <person name="Du X."/>
            <person name="Chen L."/>
            <person name="Yang M."/>
            <person name="Gaffney P.M."/>
            <person name="Wang S."/>
            <person name="Luo L."/>
            <person name="She Z."/>
            <person name="Ming Y."/>
            <person name="Huang W."/>
            <person name="Zhang S."/>
            <person name="Huang B."/>
            <person name="Zhang Y."/>
            <person name="Qu T."/>
            <person name="Ni P."/>
            <person name="Miao G."/>
            <person name="Wang J."/>
            <person name="Wang Q."/>
            <person name="Steinberg C.E."/>
            <person name="Wang H."/>
            <person name="Li N."/>
            <person name="Qian L."/>
            <person name="Zhang G."/>
            <person name="Li Y."/>
            <person name="Yang H."/>
            <person name="Liu X."/>
            <person name="Wang J."/>
            <person name="Yin Y."/>
            <person name="Wang J."/>
        </authorList>
    </citation>
    <scope>NUCLEOTIDE SEQUENCE [LARGE SCALE GENOMIC DNA]</scope>
    <source>
        <strain evidence="1">05x7-T-G4-1.051#20</strain>
    </source>
</reference>
<name>K1PTQ8_MAGGI</name>
<sequence length="319" mass="35593">MLQSRACAVLRSRVSLSWRRKTKAAPPWQPTTATTCTQARAAYSGGSPPLCAIPPAPGTTLIQSQNCPVKRTMEKENGGKNSAQSAARDLAKLLIALSVLYLAALLAEAAIPRPGSFASQFLTQSLKRRGGRGRKPVTPKQCEASGHAAIVKPEDFITPGWNPQQERRVMENVRQNLEEWNRMMAFNQYYDPLDYSEYGYYKKGEYEFGCKDVCIQKRTPVLGAYLTIEDHNGMNGTYPCYVAPSQKLWYTTCGQKLPQMTVSMSASYQCLPDMIQEREVVMYCPDIVPQCRTRTFALPQACVLQEVKCISTIPRRSLG</sequence>
<protein>
    <submittedName>
        <fullName evidence="1">Uncharacterized protein</fullName>
    </submittedName>
</protein>
<proteinExistence type="predicted"/>
<dbReference type="InParanoid" id="K1PTQ8"/>
<gene>
    <name evidence="1" type="ORF">CGI_10007669</name>
</gene>
<dbReference type="AlphaFoldDB" id="K1PTQ8"/>
<organism evidence="1">
    <name type="scientific">Magallana gigas</name>
    <name type="common">Pacific oyster</name>
    <name type="synonym">Crassostrea gigas</name>
    <dbReference type="NCBI Taxonomy" id="29159"/>
    <lineage>
        <taxon>Eukaryota</taxon>
        <taxon>Metazoa</taxon>
        <taxon>Spiralia</taxon>
        <taxon>Lophotrochozoa</taxon>
        <taxon>Mollusca</taxon>
        <taxon>Bivalvia</taxon>
        <taxon>Autobranchia</taxon>
        <taxon>Pteriomorphia</taxon>
        <taxon>Ostreida</taxon>
        <taxon>Ostreoidea</taxon>
        <taxon>Ostreidae</taxon>
        <taxon>Magallana</taxon>
    </lineage>
</organism>
<dbReference type="EMBL" id="JH818195">
    <property type="protein sequence ID" value="EKC19785.1"/>
    <property type="molecule type" value="Genomic_DNA"/>
</dbReference>
<evidence type="ECO:0000313" key="1">
    <source>
        <dbReference type="EMBL" id="EKC19785.1"/>
    </source>
</evidence>
<dbReference type="HOGENOM" id="CLU_872250_0_0_1"/>
<accession>K1PTQ8</accession>